<accession>A0A820QEZ2</accession>
<evidence type="ECO:0000256" key="2">
    <source>
        <dbReference type="ARBA" id="ARBA00023052"/>
    </source>
</evidence>
<evidence type="ECO:0000259" key="3">
    <source>
        <dbReference type="Pfam" id="PF00456"/>
    </source>
</evidence>
<dbReference type="Pfam" id="PF00456">
    <property type="entry name" value="Transketolase_N"/>
    <property type="match status" value="1"/>
</dbReference>
<evidence type="ECO:0000313" key="5">
    <source>
        <dbReference type="Proteomes" id="UP000663881"/>
    </source>
</evidence>
<dbReference type="GO" id="GO:0030976">
    <property type="term" value="F:thiamine pyrophosphate binding"/>
    <property type="evidence" value="ECO:0007669"/>
    <property type="project" value="TreeGrafter"/>
</dbReference>
<dbReference type="PANTHER" id="PTHR43195">
    <property type="entry name" value="TRANSKETOLASE"/>
    <property type="match status" value="1"/>
</dbReference>
<dbReference type="InterPro" id="IPR029061">
    <property type="entry name" value="THDP-binding"/>
</dbReference>
<keyword evidence="2" id="KW-0786">Thiamine pyrophosphate</keyword>
<proteinExistence type="predicted"/>
<dbReference type="Gene3D" id="3.40.50.970">
    <property type="match status" value="1"/>
</dbReference>
<evidence type="ECO:0000256" key="1">
    <source>
        <dbReference type="ARBA" id="ARBA00022679"/>
    </source>
</evidence>
<reference evidence="4" key="1">
    <citation type="submission" date="2021-02" db="EMBL/GenBank/DDBJ databases">
        <authorList>
            <person name="Nowell W R."/>
        </authorList>
    </citation>
    <scope>NUCLEOTIDE SEQUENCE</scope>
</reference>
<dbReference type="GO" id="GO:0004802">
    <property type="term" value="F:transketolase activity"/>
    <property type="evidence" value="ECO:0007669"/>
    <property type="project" value="TreeGrafter"/>
</dbReference>
<protein>
    <recommendedName>
        <fullName evidence="3">Transketolase N-terminal domain-containing protein</fullName>
    </recommendedName>
</protein>
<name>A0A820QEZ2_9BILA</name>
<gene>
    <name evidence="4" type="ORF">OKA104_LOCUS52426</name>
</gene>
<dbReference type="EMBL" id="CAJOAY010030457">
    <property type="protein sequence ID" value="CAF4419341.1"/>
    <property type="molecule type" value="Genomic_DNA"/>
</dbReference>
<dbReference type="SUPFAM" id="SSF52518">
    <property type="entry name" value="Thiamin diphosphate-binding fold (THDP-binding)"/>
    <property type="match status" value="1"/>
</dbReference>
<feature type="domain" description="Transketolase N-terminal" evidence="3">
    <location>
        <begin position="11"/>
        <end position="55"/>
    </location>
</feature>
<dbReference type="InterPro" id="IPR005474">
    <property type="entry name" value="Transketolase_N"/>
</dbReference>
<dbReference type="InterPro" id="IPR051424">
    <property type="entry name" value="Transketolase-like"/>
</dbReference>
<comment type="caution">
    <text evidence="4">The sequence shown here is derived from an EMBL/GenBank/DDBJ whole genome shotgun (WGS) entry which is preliminary data.</text>
</comment>
<keyword evidence="1" id="KW-0808">Transferase</keyword>
<dbReference type="Proteomes" id="UP000663881">
    <property type="component" value="Unassembled WGS sequence"/>
</dbReference>
<feature type="non-terminal residue" evidence="4">
    <location>
        <position position="55"/>
    </location>
</feature>
<sequence>MATENTVTTLERMANLLRIRSIESTQAANSGHPTSCASMAEITSTLFFNVMRYDP</sequence>
<dbReference type="PANTHER" id="PTHR43195:SF1">
    <property type="entry name" value="FI06132P-RELATED"/>
    <property type="match status" value="1"/>
</dbReference>
<dbReference type="AlphaFoldDB" id="A0A820QEZ2"/>
<evidence type="ECO:0000313" key="4">
    <source>
        <dbReference type="EMBL" id="CAF4419341.1"/>
    </source>
</evidence>
<organism evidence="4 5">
    <name type="scientific">Adineta steineri</name>
    <dbReference type="NCBI Taxonomy" id="433720"/>
    <lineage>
        <taxon>Eukaryota</taxon>
        <taxon>Metazoa</taxon>
        <taxon>Spiralia</taxon>
        <taxon>Gnathifera</taxon>
        <taxon>Rotifera</taxon>
        <taxon>Eurotatoria</taxon>
        <taxon>Bdelloidea</taxon>
        <taxon>Adinetida</taxon>
        <taxon>Adinetidae</taxon>
        <taxon>Adineta</taxon>
    </lineage>
</organism>